<keyword evidence="3 4" id="KW-0808">Transferase</keyword>
<dbReference type="CDD" id="cd03784">
    <property type="entry name" value="GT1_Gtf-like"/>
    <property type="match status" value="1"/>
</dbReference>
<accession>A0A232F3J3</accession>
<evidence type="ECO:0000256" key="3">
    <source>
        <dbReference type="ARBA" id="ARBA00022679"/>
    </source>
</evidence>
<keyword evidence="5" id="KW-0732">Signal</keyword>
<dbReference type="Proteomes" id="UP000215335">
    <property type="component" value="Unassembled WGS sequence"/>
</dbReference>
<evidence type="ECO:0000256" key="4">
    <source>
        <dbReference type="RuleBase" id="RU003718"/>
    </source>
</evidence>
<feature type="signal peptide" evidence="5">
    <location>
        <begin position="1"/>
        <end position="20"/>
    </location>
</feature>
<comment type="subcellular location">
    <subcellularLocation>
        <location evidence="5">Membrane</location>
        <topology evidence="5">Single-pass membrane protein</topology>
    </subcellularLocation>
</comment>
<dbReference type="InterPro" id="IPR002213">
    <property type="entry name" value="UDP_glucos_trans"/>
</dbReference>
<evidence type="ECO:0000313" key="7">
    <source>
        <dbReference type="Proteomes" id="UP000215335"/>
    </source>
</evidence>
<dbReference type="InterPro" id="IPR035595">
    <property type="entry name" value="UDP_glycos_trans_CS"/>
</dbReference>
<evidence type="ECO:0000256" key="5">
    <source>
        <dbReference type="RuleBase" id="RU362059"/>
    </source>
</evidence>
<reference evidence="6 7" key="1">
    <citation type="journal article" date="2017" name="Curr. Biol.">
        <title>The Evolution of Venom by Co-option of Single-Copy Genes.</title>
        <authorList>
            <person name="Martinson E.O."/>
            <person name="Mrinalini"/>
            <person name="Kelkar Y.D."/>
            <person name="Chang C.H."/>
            <person name="Werren J.H."/>
        </authorList>
    </citation>
    <scope>NUCLEOTIDE SEQUENCE [LARGE SCALE GENOMIC DNA]</scope>
    <source>
        <strain evidence="6 7">Alberta</strain>
        <tissue evidence="6">Whole body</tissue>
    </source>
</reference>
<dbReference type="EC" id="2.4.1.17" evidence="5"/>
<keyword evidence="7" id="KW-1185">Reference proteome</keyword>
<dbReference type="PROSITE" id="PS00375">
    <property type="entry name" value="UDPGT"/>
    <property type="match status" value="1"/>
</dbReference>
<keyword evidence="2 4" id="KW-0328">Glycosyltransferase</keyword>
<dbReference type="PANTHER" id="PTHR48043">
    <property type="entry name" value="EG:EG0003.4 PROTEIN-RELATED"/>
    <property type="match status" value="1"/>
</dbReference>
<evidence type="ECO:0000313" key="6">
    <source>
        <dbReference type="EMBL" id="OXU25050.1"/>
    </source>
</evidence>
<comment type="caution">
    <text evidence="6">The sequence shown here is derived from an EMBL/GenBank/DDBJ whole genome shotgun (WGS) entry which is preliminary data.</text>
</comment>
<feature type="chain" id="PRO_5011831305" description="UDP-glucuronosyltransferase" evidence="5">
    <location>
        <begin position="21"/>
        <end position="311"/>
    </location>
</feature>
<organism evidence="6 7">
    <name type="scientific">Trichomalopsis sarcophagae</name>
    <dbReference type="NCBI Taxonomy" id="543379"/>
    <lineage>
        <taxon>Eukaryota</taxon>
        <taxon>Metazoa</taxon>
        <taxon>Ecdysozoa</taxon>
        <taxon>Arthropoda</taxon>
        <taxon>Hexapoda</taxon>
        <taxon>Insecta</taxon>
        <taxon>Pterygota</taxon>
        <taxon>Neoptera</taxon>
        <taxon>Endopterygota</taxon>
        <taxon>Hymenoptera</taxon>
        <taxon>Apocrita</taxon>
        <taxon>Proctotrupomorpha</taxon>
        <taxon>Chalcidoidea</taxon>
        <taxon>Pteromalidae</taxon>
        <taxon>Pteromalinae</taxon>
        <taxon>Trichomalopsis</taxon>
    </lineage>
</organism>
<dbReference type="EMBL" id="NNAY01001123">
    <property type="protein sequence ID" value="OXU25050.1"/>
    <property type="molecule type" value="Genomic_DNA"/>
</dbReference>
<evidence type="ECO:0000256" key="1">
    <source>
        <dbReference type="ARBA" id="ARBA00009995"/>
    </source>
</evidence>
<sequence length="311" mass="36210">MDVKILLLLAIVGNTEICKGCRILALYPLPKQSHFMMINQLLKGLALKGHQVDLITVNTLPKSHSNYMQIMKLPDNANPIFSRYENIKNLHYNFSMMSWMGYLRCQKMEHPEFLNLARNPPKAPPYDVIIVQDAKPITSEAFWSRGTDYTRFTDSYTKKNVPDNVLIMSWIPQEKVLQHPNVKVFIMHAGLLGTQESIYYRVPMLCVPLAFDQWSNANNYVSKKIAVKVDLASVTQTKIDEALNEMLTNPIYRENIRKYSQLFRDRPQTAIDTANYWIEYVKRNGKNSLRSATMDFTWWQIYLLDVPDRNH</sequence>
<gene>
    <name evidence="6" type="ORF">TSAR_016515</name>
</gene>
<dbReference type="Gene3D" id="3.40.50.2000">
    <property type="entry name" value="Glycogen Phosphorylase B"/>
    <property type="match status" value="1"/>
</dbReference>
<dbReference type="PANTHER" id="PTHR48043:SF159">
    <property type="entry name" value="EG:EG0003.4 PROTEIN-RELATED"/>
    <property type="match status" value="1"/>
</dbReference>
<dbReference type="Pfam" id="PF00201">
    <property type="entry name" value="UDPGT"/>
    <property type="match status" value="1"/>
</dbReference>
<dbReference type="GO" id="GO:0015020">
    <property type="term" value="F:glucuronosyltransferase activity"/>
    <property type="evidence" value="ECO:0007669"/>
    <property type="project" value="UniProtKB-EC"/>
</dbReference>
<comment type="catalytic activity">
    <reaction evidence="5">
        <text>glucuronate acceptor + UDP-alpha-D-glucuronate = acceptor beta-D-glucuronoside + UDP + H(+)</text>
        <dbReference type="Rhea" id="RHEA:21032"/>
        <dbReference type="ChEBI" id="CHEBI:15378"/>
        <dbReference type="ChEBI" id="CHEBI:58052"/>
        <dbReference type="ChEBI" id="CHEBI:58223"/>
        <dbReference type="ChEBI" id="CHEBI:132367"/>
        <dbReference type="ChEBI" id="CHEBI:132368"/>
        <dbReference type="EC" id="2.4.1.17"/>
    </reaction>
</comment>
<protein>
    <recommendedName>
        <fullName evidence="5">UDP-glucuronosyltransferase</fullName>
        <ecNumber evidence="5">2.4.1.17</ecNumber>
    </recommendedName>
</protein>
<dbReference type="SUPFAM" id="SSF53756">
    <property type="entry name" value="UDP-Glycosyltransferase/glycogen phosphorylase"/>
    <property type="match status" value="2"/>
</dbReference>
<evidence type="ECO:0000256" key="2">
    <source>
        <dbReference type="ARBA" id="ARBA00022676"/>
    </source>
</evidence>
<dbReference type="GO" id="GO:0016020">
    <property type="term" value="C:membrane"/>
    <property type="evidence" value="ECO:0007669"/>
    <property type="project" value="UniProtKB-SubCell"/>
</dbReference>
<comment type="similarity">
    <text evidence="1 4">Belongs to the UDP-glycosyltransferase family.</text>
</comment>
<dbReference type="AlphaFoldDB" id="A0A232F3J3"/>
<dbReference type="InterPro" id="IPR050271">
    <property type="entry name" value="UDP-glycosyltransferase"/>
</dbReference>
<dbReference type="STRING" id="543379.A0A232F3J3"/>
<name>A0A232F3J3_9HYME</name>
<proteinExistence type="inferred from homology"/>